<dbReference type="Pfam" id="PF00528">
    <property type="entry name" value="BPD_transp_1"/>
    <property type="match status" value="1"/>
</dbReference>
<feature type="transmembrane region" description="Helical" evidence="7">
    <location>
        <begin position="103"/>
        <end position="123"/>
    </location>
</feature>
<dbReference type="Gene3D" id="1.10.3720.10">
    <property type="entry name" value="MetI-like"/>
    <property type="match status" value="1"/>
</dbReference>
<reference evidence="9 10" key="1">
    <citation type="submission" date="2017-01" db="EMBL/GenBank/DDBJ databases">
        <authorList>
            <person name="Erauso G."/>
        </authorList>
    </citation>
    <scope>NUCLEOTIDE SEQUENCE [LARGE SCALE GENOMIC DNA]</scope>
    <source>
        <strain evidence="9">MESINF1</strain>
    </source>
</reference>
<dbReference type="PROSITE" id="PS50928">
    <property type="entry name" value="ABC_TM1"/>
    <property type="match status" value="1"/>
</dbReference>
<feature type="transmembrane region" description="Helical" evidence="7">
    <location>
        <begin position="7"/>
        <end position="25"/>
    </location>
</feature>
<dbReference type="InterPro" id="IPR051393">
    <property type="entry name" value="ABC_transporter_permease"/>
</dbReference>
<evidence type="ECO:0000256" key="5">
    <source>
        <dbReference type="ARBA" id="ARBA00022989"/>
    </source>
</evidence>
<keyword evidence="5 7" id="KW-1133">Transmembrane helix</keyword>
<evidence type="ECO:0000256" key="2">
    <source>
        <dbReference type="ARBA" id="ARBA00022448"/>
    </source>
</evidence>
<dbReference type="PANTHER" id="PTHR30193:SF37">
    <property type="entry name" value="INNER MEMBRANE ABC TRANSPORTER PERMEASE PROTEIN YCJO"/>
    <property type="match status" value="1"/>
</dbReference>
<protein>
    <submittedName>
        <fullName evidence="9">Binding-protein-dependent transport systems inner membrane component</fullName>
    </submittedName>
</protein>
<dbReference type="SUPFAM" id="SSF160964">
    <property type="entry name" value="MalF N-terminal region-like"/>
    <property type="match status" value="1"/>
</dbReference>
<feature type="transmembrane region" description="Helical" evidence="7">
    <location>
        <begin position="129"/>
        <end position="147"/>
    </location>
</feature>
<keyword evidence="2 7" id="KW-0813">Transport</keyword>
<comment type="subcellular location">
    <subcellularLocation>
        <location evidence="1 7">Cell membrane</location>
        <topology evidence="1 7">Multi-pass membrane protein</topology>
    </subcellularLocation>
</comment>
<dbReference type="SUPFAM" id="SSF161098">
    <property type="entry name" value="MetI-like"/>
    <property type="match status" value="1"/>
</dbReference>
<comment type="similarity">
    <text evidence="7">Belongs to the binding-protein-dependent transport system permease family.</text>
</comment>
<evidence type="ECO:0000313" key="9">
    <source>
        <dbReference type="EMBL" id="SSC12660.1"/>
    </source>
</evidence>
<dbReference type="KEGG" id="minf:MESINF_1216"/>
<feature type="transmembrane region" description="Helical" evidence="7">
    <location>
        <begin position="72"/>
        <end position="91"/>
    </location>
</feature>
<dbReference type="GO" id="GO:0055085">
    <property type="term" value="P:transmembrane transport"/>
    <property type="evidence" value="ECO:0007669"/>
    <property type="project" value="InterPro"/>
</dbReference>
<feature type="transmembrane region" description="Helical" evidence="7">
    <location>
        <begin position="257"/>
        <end position="279"/>
    </location>
</feature>
<feature type="domain" description="ABC transmembrane type-1" evidence="8">
    <location>
        <begin position="66"/>
        <end position="278"/>
    </location>
</feature>
<evidence type="ECO:0000256" key="3">
    <source>
        <dbReference type="ARBA" id="ARBA00022475"/>
    </source>
</evidence>
<keyword evidence="6 7" id="KW-0472">Membrane</keyword>
<proteinExistence type="inferred from homology"/>
<evidence type="ECO:0000256" key="4">
    <source>
        <dbReference type="ARBA" id="ARBA00022692"/>
    </source>
</evidence>
<gene>
    <name evidence="9" type="ORF">MESINF_1216</name>
</gene>
<organism evidence="9 10">
    <name type="scientific">Mesotoga infera</name>
    <dbReference type="NCBI Taxonomy" id="1236046"/>
    <lineage>
        <taxon>Bacteria</taxon>
        <taxon>Thermotogati</taxon>
        <taxon>Thermotogota</taxon>
        <taxon>Thermotogae</taxon>
        <taxon>Kosmotogales</taxon>
        <taxon>Kosmotogaceae</taxon>
        <taxon>Mesotoga</taxon>
    </lineage>
</organism>
<keyword evidence="3" id="KW-1003">Cell membrane</keyword>
<dbReference type="PANTHER" id="PTHR30193">
    <property type="entry name" value="ABC TRANSPORTER PERMEASE PROTEIN"/>
    <property type="match status" value="1"/>
</dbReference>
<keyword evidence="4 7" id="KW-0812">Transmembrane</keyword>
<evidence type="ECO:0000259" key="8">
    <source>
        <dbReference type="PROSITE" id="PS50928"/>
    </source>
</evidence>
<dbReference type="RefSeq" id="WP_169698936.1">
    <property type="nucleotide sequence ID" value="NZ_LS974202.1"/>
</dbReference>
<keyword evidence="10" id="KW-1185">Reference proteome</keyword>
<dbReference type="CDD" id="cd06261">
    <property type="entry name" value="TM_PBP2"/>
    <property type="match status" value="1"/>
</dbReference>
<dbReference type="AlphaFoldDB" id="A0A7Z7LET2"/>
<evidence type="ECO:0000256" key="6">
    <source>
        <dbReference type="ARBA" id="ARBA00023136"/>
    </source>
</evidence>
<dbReference type="InterPro" id="IPR035906">
    <property type="entry name" value="MetI-like_sf"/>
</dbReference>
<sequence>MKGKKWVPWAFLALPLAMYSIWVIYPVGRTLFLSFTNWDGVSRTMRFVGLENFKELFNDPYFITSLINNFKWLIGFALICVPAGLGVALLLDQKFKGNKVYKTLVYLPMTLSFVVIGQIWSWIFEPRSGALNSFLALFGIKGISWLSDPSIVTYSLIMAASWRQISYAMVLYLAGLKGVPHELVEAATVDGAGSWRRFWNVVLPMLRPATVVAVTVSIIDSLRAFDIVYVLTRGGPFYSSSVMANYMYIKAFNNYRMGYGSSIATIQFLITLGFIIFYMRNVLKREAERE</sequence>
<accession>A0A7Z7LET2</accession>
<evidence type="ECO:0000313" key="10">
    <source>
        <dbReference type="Proteomes" id="UP000250796"/>
    </source>
</evidence>
<dbReference type="InterPro" id="IPR000515">
    <property type="entry name" value="MetI-like"/>
</dbReference>
<dbReference type="EMBL" id="LS974202">
    <property type="protein sequence ID" value="SSC12660.1"/>
    <property type="molecule type" value="Genomic_DNA"/>
</dbReference>
<evidence type="ECO:0000256" key="1">
    <source>
        <dbReference type="ARBA" id="ARBA00004651"/>
    </source>
</evidence>
<dbReference type="GO" id="GO:0005886">
    <property type="term" value="C:plasma membrane"/>
    <property type="evidence" value="ECO:0007669"/>
    <property type="project" value="UniProtKB-SubCell"/>
</dbReference>
<name>A0A7Z7LET2_9BACT</name>
<dbReference type="Proteomes" id="UP000250796">
    <property type="component" value="Chromosome MESINF"/>
</dbReference>
<evidence type="ECO:0000256" key="7">
    <source>
        <dbReference type="RuleBase" id="RU363032"/>
    </source>
</evidence>